<dbReference type="Pfam" id="PF02852">
    <property type="entry name" value="Pyr_redox_dim"/>
    <property type="match status" value="1"/>
</dbReference>
<dbReference type="InterPro" id="IPR012999">
    <property type="entry name" value="Pyr_OxRdtase_I_AS"/>
</dbReference>
<keyword evidence="8 9" id="KW-0676">Redox-active center</keyword>
<reference evidence="12 13" key="1">
    <citation type="submission" date="2023-07" db="EMBL/GenBank/DDBJ databases">
        <title>Genomic Encyclopedia of Type Strains, Phase IV (KMG-IV): sequencing the most valuable type-strain genomes for metagenomic binning, comparative biology and taxonomic classification.</title>
        <authorList>
            <person name="Goeker M."/>
        </authorList>
    </citation>
    <scope>NUCLEOTIDE SEQUENCE [LARGE SCALE GENOMIC DNA]</scope>
    <source>
        <strain evidence="12 13">DSM 11549</strain>
    </source>
</reference>
<dbReference type="Gene3D" id="3.30.390.30">
    <property type="match status" value="1"/>
</dbReference>
<dbReference type="Proteomes" id="UP001230253">
    <property type="component" value="Unassembled WGS sequence"/>
</dbReference>
<dbReference type="PRINTS" id="PR00411">
    <property type="entry name" value="PNDRDTASEI"/>
</dbReference>
<comment type="similarity">
    <text evidence="2 9">Belongs to the class-I pyridine nucleotide-disulfide oxidoreductase family.</text>
</comment>
<evidence type="ECO:0000256" key="9">
    <source>
        <dbReference type="RuleBase" id="RU003691"/>
    </source>
</evidence>
<dbReference type="PANTHER" id="PTHR43014:SF2">
    <property type="entry name" value="MERCURIC REDUCTASE"/>
    <property type="match status" value="1"/>
</dbReference>
<evidence type="ECO:0000256" key="3">
    <source>
        <dbReference type="ARBA" id="ARBA00022630"/>
    </source>
</evidence>
<dbReference type="SUPFAM" id="SSF51905">
    <property type="entry name" value="FAD/NAD(P)-binding domain"/>
    <property type="match status" value="1"/>
</dbReference>
<dbReference type="PROSITE" id="PS00076">
    <property type="entry name" value="PYRIDINE_REDOX_1"/>
    <property type="match status" value="1"/>
</dbReference>
<evidence type="ECO:0000256" key="2">
    <source>
        <dbReference type="ARBA" id="ARBA00007532"/>
    </source>
</evidence>
<feature type="domain" description="Pyridine nucleotide-disulphide oxidoreductase dimerisation" evidence="10">
    <location>
        <begin position="345"/>
        <end position="451"/>
    </location>
</feature>
<evidence type="ECO:0000259" key="10">
    <source>
        <dbReference type="Pfam" id="PF02852"/>
    </source>
</evidence>
<gene>
    <name evidence="12" type="ORF">J2R99_000990</name>
</gene>
<evidence type="ECO:0000256" key="1">
    <source>
        <dbReference type="ARBA" id="ARBA00001974"/>
    </source>
</evidence>
<organism evidence="12 13">
    <name type="scientific">Rhodopseudomonas julia</name>
    <dbReference type="NCBI Taxonomy" id="200617"/>
    <lineage>
        <taxon>Bacteria</taxon>
        <taxon>Pseudomonadati</taxon>
        <taxon>Pseudomonadota</taxon>
        <taxon>Alphaproteobacteria</taxon>
        <taxon>Hyphomicrobiales</taxon>
        <taxon>Nitrobacteraceae</taxon>
        <taxon>Rhodopseudomonas</taxon>
    </lineage>
</organism>
<dbReference type="EMBL" id="JAUSUK010000001">
    <property type="protein sequence ID" value="MDQ0325141.1"/>
    <property type="molecule type" value="Genomic_DNA"/>
</dbReference>
<dbReference type="InterPro" id="IPR036188">
    <property type="entry name" value="FAD/NAD-bd_sf"/>
</dbReference>
<comment type="caution">
    <text evidence="12">The sequence shown here is derived from an EMBL/GenBank/DDBJ whole genome shotgun (WGS) entry which is preliminary data.</text>
</comment>
<keyword evidence="5" id="KW-0521">NADP</keyword>
<evidence type="ECO:0000256" key="5">
    <source>
        <dbReference type="ARBA" id="ARBA00022857"/>
    </source>
</evidence>
<dbReference type="PIRSF" id="PIRSF000350">
    <property type="entry name" value="Mercury_reductase_MerA"/>
    <property type="match status" value="1"/>
</dbReference>
<feature type="domain" description="FAD/NAD(P)-binding" evidence="11">
    <location>
        <begin position="8"/>
        <end position="323"/>
    </location>
</feature>
<keyword evidence="6 9" id="KW-0560">Oxidoreductase</keyword>
<comment type="cofactor">
    <cofactor evidence="1">
        <name>FAD</name>
        <dbReference type="ChEBI" id="CHEBI:57692"/>
    </cofactor>
</comment>
<evidence type="ECO:0000313" key="13">
    <source>
        <dbReference type="Proteomes" id="UP001230253"/>
    </source>
</evidence>
<keyword evidence="7" id="KW-1015">Disulfide bond</keyword>
<dbReference type="Pfam" id="PF07992">
    <property type="entry name" value="Pyr_redox_2"/>
    <property type="match status" value="1"/>
</dbReference>
<dbReference type="InterPro" id="IPR004099">
    <property type="entry name" value="Pyr_nucl-diS_OxRdtase_dimer"/>
</dbReference>
<dbReference type="SUPFAM" id="SSF55424">
    <property type="entry name" value="FAD/NAD-linked reductases, dimerisation (C-terminal) domain"/>
    <property type="match status" value="1"/>
</dbReference>
<name>A0ABU0C3Q6_9BRAD</name>
<dbReference type="Gene3D" id="3.50.50.60">
    <property type="entry name" value="FAD/NAD(P)-binding domain"/>
    <property type="match status" value="2"/>
</dbReference>
<protein>
    <submittedName>
        <fullName evidence="12">Pyruvate/2-oxoglutarate dehydrogenase complex dihydrolipoamide dehydrogenase (E3) component</fullName>
    </submittedName>
</protein>
<evidence type="ECO:0000256" key="6">
    <source>
        <dbReference type="ARBA" id="ARBA00023002"/>
    </source>
</evidence>
<keyword evidence="4 9" id="KW-0274">FAD</keyword>
<dbReference type="InterPro" id="IPR023753">
    <property type="entry name" value="FAD/NAD-binding_dom"/>
</dbReference>
<dbReference type="InterPro" id="IPR001100">
    <property type="entry name" value="Pyr_nuc-diS_OxRdtase"/>
</dbReference>
<proteinExistence type="inferred from homology"/>
<sequence length="474" mass="51478">MTEEIKTDICVIGAGSAGLTLAAAASAFDVPTVLIENGRMGGDCLNYGCVPSKALIAAARHVAHLREASAFGVNAGSADVDFAGVHAHIRSVIAAIAPNDSQARFTGLGVRVIRERASFQDRRTVIAGETRISARRFVIATGSSPQIPEIEGLEGIDYLTNETLFDLTKLPTHLVVIGGGPVGMEMAQAFRRLGSEVSLVERGRVLSHDDPELADHVRRRLVAEGVALHEETEILRVARRGRYGVRVHVKKADGTEEAVDGTQILVATGRRPNVGRLDLDKAGVEFDETGIKVGANLRTGNRRVYAVGDVTGALNFTHWAGYEAGLLLRPLLFRIGARPKRDLLPWVTYTDPELAHAGLTLAEAERRHGHVRVLRWPVAENDRARAERQTEGLIRLVTTRRGRLLGVDIVARNAGEMIAPYALALSKRLNVRDMMGMILPYPTVSEVGKRAATSFYVPVPNKAKALARFLRRFG</sequence>
<dbReference type="InterPro" id="IPR016156">
    <property type="entry name" value="FAD/NAD-linked_Rdtase_dimer_sf"/>
</dbReference>
<keyword evidence="3 9" id="KW-0285">Flavoprotein</keyword>
<keyword evidence="12" id="KW-0670">Pyruvate</keyword>
<evidence type="ECO:0000256" key="4">
    <source>
        <dbReference type="ARBA" id="ARBA00022827"/>
    </source>
</evidence>
<accession>A0ABU0C3Q6</accession>
<evidence type="ECO:0000313" key="12">
    <source>
        <dbReference type="EMBL" id="MDQ0325141.1"/>
    </source>
</evidence>
<keyword evidence="13" id="KW-1185">Reference proteome</keyword>
<dbReference type="PRINTS" id="PR00368">
    <property type="entry name" value="FADPNR"/>
</dbReference>
<dbReference type="RefSeq" id="WP_307153364.1">
    <property type="nucleotide sequence ID" value="NZ_JAUSUK010000001.1"/>
</dbReference>
<evidence type="ECO:0000259" key="11">
    <source>
        <dbReference type="Pfam" id="PF07992"/>
    </source>
</evidence>
<evidence type="ECO:0000256" key="8">
    <source>
        <dbReference type="ARBA" id="ARBA00023284"/>
    </source>
</evidence>
<evidence type="ECO:0000256" key="7">
    <source>
        <dbReference type="ARBA" id="ARBA00023157"/>
    </source>
</evidence>
<dbReference type="PANTHER" id="PTHR43014">
    <property type="entry name" value="MERCURIC REDUCTASE"/>
    <property type="match status" value="1"/>
</dbReference>